<comment type="caution">
    <text evidence="6">The sequence shown here is derived from an EMBL/GenBank/DDBJ whole genome shotgun (WGS) entry which is preliminary data.</text>
</comment>
<dbReference type="PROSITE" id="PS50043">
    <property type="entry name" value="HTH_LUXR_2"/>
    <property type="match status" value="1"/>
</dbReference>
<dbReference type="PANTHER" id="PTHR43214:SF43">
    <property type="entry name" value="TWO-COMPONENT RESPONSE REGULATOR"/>
    <property type="match status" value="1"/>
</dbReference>
<evidence type="ECO:0000256" key="3">
    <source>
        <dbReference type="PROSITE-ProRule" id="PRU00169"/>
    </source>
</evidence>
<dbReference type="InterPro" id="IPR011006">
    <property type="entry name" value="CheY-like_superfamily"/>
</dbReference>
<feature type="modified residue" description="4-aspartylphosphate" evidence="3">
    <location>
        <position position="57"/>
    </location>
</feature>
<evidence type="ECO:0000259" key="4">
    <source>
        <dbReference type="PROSITE" id="PS50043"/>
    </source>
</evidence>
<keyword evidence="1 3" id="KW-0597">Phosphoprotein</keyword>
<dbReference type="InterPro" id="IPR000792">
    <property type="entry name" value="Tscrpt_reg_LuxR_C"/>
</dbReference>
<dbReference type="Gene3D" id="3.40.50.2300">
    <property type="match status" value="1"/>
</dbReference>
<sequence length="216" mass="22607">MSEPVRVLIADDHPVFRDGLASLLGTQADVTVVATAADGAEAVALAAEHRPDVVVMDLQMPEMNGIDATRRLAETQPDVRVLVFTMGEEDGTVLAAMRAGARGYLVKGASQEEVARAISTVHAGGLVFGASLALRIADLLSGSATPDRTAFPQLTEREVEILDLIAAGRNNSQIASALYLAPKTVRNNVSNILAKLQATDRAEAIIRARDAGLGGA</sequence>
<evidence type="ECO:0000256" key="2">
    <source>
        <dbReference type="ARBA" id="ARBA00023125"/>
    </source>
</evidence>
<dbReference type="InterPro" id="IPR058245">
    <property type="entry name" value="NreC/VraR/RcsB-like_REC"/>
</dbReference>
<dbReference type="InterPro" id="IPR016032">
    <property type="entry name" value="Sig_transdc_resp-reg_C-effctor"/>
</dbReference>
<dbReference type="RefSeq" id="WP_379154154.1">
    <property type="nucleotide sequence ID" value="NZ_JBHSRJ010000004.1"/>
</dbReference>
<dbReference type="Pfam" id="PF00072">
    <property type="entry name" value="Response_reg"/>
    <property type="match status" value="1"/>
</dbReference>
<dbReference type="PANTHER" id="PTHR43214">
    <property type="entry name" value="TWO-COMPONENT RESPONSE REGULATOR"/>
    <property type="match status" value="1"/>
</dbReference>
<dbReference type="SMART" id="SM00448">
    <property type="entry name" value="REC"/>
    <property type="match status" value="1"/>
</dbReference>
<evidence type="ECO:0000259" key="5">
    <source>
        <dbReference type="PROSITE" id="PS50110"/>
    </source>
</evidence>
<gene>
    <name evidence="6" type="ORF">ACFPYL_11940</name>
</gene>
<keyword evidence="7" id="KW-1185">Reference proteome</keyword>
<dbReference type="InterPro" id="IPR039420">
    <property type="entry name" value="WalR-like"/>
</dbReference>
<dbReference type="SUPFAM" id="SSF46894">
    <property type="entry name" value="C-terminal effector domain of the bipartite response regulators"/>
    <property type="match status" value="1"/>
</dbReference>
<name>A0ABW1LK03_9ACTN</name>
<dbReference type="PROSITE" id="PS50110">
    <property type="entry name" value="RESPONSE_REGULATORY"/>
    <property type="match status" value="1"/>
</dbReference>
<dbReference type="Pfam" id="PF00196">
    <property type="entry name" value="GerE"/>
    <property type="match status" value="1"/>
</dbReference>
<dbReference type="CDD" id="cd17535">
    <property type="entry name" value="REC_NarL-like"/>
    <property type="match status" value="1"/>
</dbReference>
<evidence type="ECO:0000256" key="1">
    <source>
        <dbReference type="ARBA" id="ARBA00022553"/>
    </source>
</evidence>
<evidence type="ECO:0000313" key="7">
    <source>
        <dbReference type="Proteomes" id="UP001596135"/>
    </source>
</evidence>
<protein>
    <submittedName>
        <fullName evidence="6">Response regulator</fullName>
    </submittedName>
</protein>
<dbReference type="EMBL" id="JBHSRJ010000004">
    <property type="protein sequence ID" value="MFC6043794.1"/>
    <property type="molecule type" value="Genomic_DNA"/>
</dbReference>
<dbReference type="SUPFAM" id="SSF52172">
    <property type="entry name" value="CheY-like"/>
    <property type="match status" value="1"/>
</dbReference>
<dbReference type="InterPro" id="IPR001789">
    <property type="entry name" value="Sig_transdc_resp-reg_receiver"/>
</dbReference>
<reference evidence="7" key="1">
    <citation type="journal article" date="2019" name="Int. J. Syst. Evol. Microbiol.">
        <title>The Global Catalogue of Microorganisms (GCM) 10K type strain sequencing project: providing services to taxonomists for standard genome sequencing and annotation.</title>
        <authorList>
            <consortium name="The Broad Institute Genomics Platform"/>
            <consortium name="The Broad Institute Genome Sequencing Center for Infectious Disease"/>
            <person name="Wu L."/>
            <person name="Ma J."/>
        </authorList>
    </citation>
    <scope>NUCLEOTIDE SEQUENCE [LARGE SCALE GENOMIC DNA]</scope>
    <source>
        <strain evidence="7">CCUG 54522</strain>
    </source>
</reference>
<dbReference type="PRINTS" id="PR00038">
    <property type="entry name" value="HTHLUXR"/>
</dbReference>
<keyword evidence="2" id="KW-0238">DNA-binding</keyword>
<feature type="domain" description="HTH luxR-type" evidence="4">
    <location>
        <begin position="147"/>
        <end position="212"/>
    </location>
</feature>
<dbReference type="PROSITE" id="PS00622">
    <property type="entry name" value="HTH_LUXR_1"/>
    <property type="match status" value="1"/>
</dbReference>
<dbReference type="Proteomes" id="UP001596135">
    <property type="component" value="Unassembled WGS sequence"/>
</dbReference>
<organism evidence="6 7">
    <name type="scientific">Nocardioides hankookensis</name>
    <dbReference type="NCBI Taxonomy" id="443157"/>
    <lineage>
        <taxon>Bacteria</taxon>
        <taxon>Bacillati</taxon>
        <taxon>Actinomycetota</taxon>
        <taxon>Actinomycetes</taxon>
        <taxon>Propionibacteriales</taxon>
        <taxon>Nocardioidaceae</taxon>
        <taxon>Nocardioides</taxon>
    </lineage>
</organism>
<evidence type="ECO:0000313" key="6">
    <source>
        <dbReference type="EMBL" id="MFC6043794.1"/>
    </source>
</evidence>
<dbReference type="CDD" id="cd06170">
    <property type="entry name" value="LuxR_C_like"/>
    <property type="match status" value="1"/>
</dbReference>
<feature type="domain" description="Response regulatory" evidence="5">
    <location>
        <begin position="6"/>
        <end position="122"/>
    </location>
</feature>
<dbReference type="SMART" id="SM00421">
    <property type="entry name" value="HTH_LUXR"/>
    <property type="match status" value="1"/>
</dbReference>
<proteinExistence type="predicted"/>
<accession>A0ABW1LK03</accession>